<dbReference type="InterPro" id="IPR011110">
    <property type="entry name" value="Reg_prop"/>
</dbReference>
<dbReference type="Gene3D" id="2.60.40.10">
    <property type="entry name" value="Immunoglobulins"/>
    <property type="match status" value="1"/>
</dbReference>
<dbReference type="PANTHER" id="PTHR43547">
    <property type="entry name" value="TWO-COMPONENT HISTIDINE KINASE"/>
    <property type="match status" value="1"/>
</dbReference>
<dbReference type="SMART" id="SM00342">
    <property type="entry name" value="HTH_ARAC"/>
    <property type="match status" value="1"/>
</dbReference>
<dbReference type="EMBL" id="JAENRR010000029">
    <property type="protein sequence ID" value="MBK3518232.1"/>
    <property type="molecule type" value="Genomic_DNA"/>
</dbReference>
<keyword evidence="8" id="KW-0812">Transmembrane</keyword>
<dbReference type="Gene3D" id="3.30.565.10">
    <property type="entry name" value="Histidine kinase-like ATPase, C-terminal domain"/>
    <property type="match status" value="1"/>
</dbReference>
<dbReference type="InterPro" id="IPR001789">
    <property type="entry name" value="Sig_transdc_resp-reg_receiver"/>
</dbReference>
<dbReference type="Pfam" id="PF07494">
    <property type="entry name" value="Reg_prop"/>
    <property type="match status" value="1"/>
</dbReference>
<dbReference type="InterPro" id="IPR004358">
    <property type="entry name" value="Sig_transdc_His_kin-like_C"/>
</dbReference>
<dbReference type="InterPro" id="IPR005467">
    <property type="entry name" value="His_kinase_dom"/>
</dbReference>
<gene>
    <name evidence="12" type="ORF">JIV24_12875</name>
</gene>
<dbReference type="Gene3D" id="1.10.287.130">
    <property type="match status" value="1"/>
</dbReference>
<evidence type="ECO:0000256" key="4">
    <source>
        <dbReference type="ARBA" id="ARBA00023015"/>
    </source>
</evidence>
<dbReference type="InterPro" id="IPR011047">
    <property type="entry name" value="Quinoprotein_ADH-like_sf"/>
</dbReference>
<feature type="domain" description="HTH araC/xylS-type" evidence="9">
    <location>
        <begin position="1217"/>
        <end position="1316"/>
    </location>
</feature>
<feature type="modified residue" description="4-aspartylphosphate" evidence="7">
    <location>
        <position position="1119"/>
    </location>
</feature>
<dbReference type="SUPFAM" id="SSF46689">
    <property type="entry name" value="Homeodomain-like"/>
    <property type="match status" value="1"/>
</dbReference>
<dbReference type="Pfam" id="PF00512">
    <property type="entry name" value="HisKA"/>
    <property type="match status" value="1"/>
</dbReference>
<dbReference type="PROSITE" id="PS50110">
    <property type="entry name" value="RESPONSE_REGULATORY"/>
    <property type="match status" value="1"/>
</dbReference>
<dbReference type="PANTHER" id="PTHR43547:SF2">
    <property type="entry name" value="HYBRID SIGNAL TRANSDUCTION HISTIDINE KINASE C"/>
    <property type="match status" value="1"/>
</dbReference>
<dbReference type="Proteomes" id="UP000605676">
    <property type="component" value="Unassembled WGS sequence"/>
</dbReference>
<dbReference type="InterPro" id="IPR018060">
    <property type="entry name" value="HTH_AraC"/>
</dbReference>
<dbReference type="Pfam" id="PF00072">
    <property type="entry name" value="Response_reg"/>
    <property type="match status" value="1"/>
</dbReference>
<dbReference type="InterPro" id="IPR003661">
    <property type="entry name" value="HisK_dim/P_dom"/>
</dbReference>
<evidence type="ECO:0000256" key="8">
    <source>
        <dbReference type="SAM" id="Phobius"/>
    </source>
</evidence>
<comment type="caution">
    <text evidence="12">The sequence shown here is derived from an EMBL/GenBank/DDBJ whole genome shotgun (WGS) entry which is preliminary data.</text>
</comment>
<evidence type="ECO:0000256" key="6">
    <source>
        <dbReference type="ARBA" id="ARBA00023163"/>
    </source>
</evidence>
<dbReference type="Gene3D" id="1.10.10.60">
    <property type="entry name" value="Homeodomain-like"/>
    <property type="match status" value="2"/>
</dbReference>
<dbReference type="CDD" id="cd00146">
    <property type="entry name" value="PKD"/>
    <property type="match status" value="1"/>
</dbReference>
<dbReference type="Gene3D" id="2.130.10.10">
    <property type="entry name" value="YVTN repeat-like/Quinoprotein amine dehydrogenase"/>
    <property type="match status" value="3"/>
</dbReference>
<dbReference type="SUPFAM" id="SSF52172">
    <property type="entry name" value="CheY-like"/>
    <property type="match status" value="1"/>
</dbReference>
<evidence type="ECO:0000256" key="5">
    <source>
        <dbReference type="ARBA" id="ARBA00023125"/>
    </source>
</evidence>
<evidence type="ECO:0000259" key="10">
    <source>
        <dbReference type="PROSITE" id="PS50109"/>
    </source>
</evidence>
<evidence type="ECO:0000256" key="1">
    <source>
        <dbReference type="ARBA" id="ARBA00000085"/>
    </source>
</evidence>
<dbReference type="Pfam" id="PF02518">
    <property type="entry name" value="HATPase_c"/>
    <property type="match status" value="1"/>
</dbReference>
<dbReference type="SMART" id="SM00388">
    <property type="entry name" value="HisKA"/>
    <property type="match status" value="1"/>
</dbReference>
<evidence type="ECO:0000259" key="11">
    <source>
        <dbReference type="PROSITE" id="PS50110"/>
    </source>
</evidence>
<dbReference type="InterPro" id="IPR036890">
    <property type="entry name" value="HATPase_C_sf"/>
</dbReference>
<keyword evidence="8" id="KW-0472">Membrane</keyword>
<dbReference type="PRINTS" id="PR00344">
    <property type="entry name" value="BCTRLSENSOR"/>
</dbReference>
<dbReference type="InterPro" id="IPR015943">
    <property type="entry name" value="WD40/YVTN_repeat-like_dom_sf"/>
</dbReference>
<dbReference type="Pfam" id="PF07495">
    <property type="entry name" value="Y_Y_Y"/>
    <property type="match status" value="1"/>
</dbReference>
<evidence type="ECO:0000313" key="13">
    <source>
        <dbReference type="Proteomes" id="UP000605676"/>
    </source>
</evidence>
<keyword evidence="4" id="KW-0805">Transcription regulation</keyword>
<keyword evidence="6" id="KW-0804">Transcription</keyword>
<evidence type="ECO:0000256" key="3">
    <source>
        <dbReference type="ARBA" id="ARBA00022553"/>
    </source>
</evidence>
<keyword evidence="5" id="KW-0238">DNA-binding</keyword>
<evidence type="ECO:0000256" key="2">
    <source>
        <dbReference type="ARBA" id="ARBA00012438"/>
    </source>
</evidence>
<evidence type="ECO:0000313" key="12">
    <source>
        <dbReference type="EMBL" id="MBK3518232.1"/>
    </source>
</evidence>
<evidence type="ECO:0000259" key="9">
    <source>
        <dbReference type="PROSITE" id="PS01124"/>
    </source>
</evidence>
<dbReference type="RefSeq" id="WP_200465460.1">
    <property type="nucleotide sequence ID" value="NZ_JAENRR010000029.1"/>
</dbReference>
<dbReference type="CDD" id="cd00082">
    <property type="entry name" value="HisKA"/>
    <property type="match status" value="1"/>
</dbReference>
<comment type="catalytic activity">
    <reaction evidence="1">
        <text>ATP + protein L-histidine = ADP + protein N-phospho-L-histidine.</text>
        <dbReference type="EC" id="2.7.13.3"/>
    </reaction>
</comment>
<dbReference type="InterPro" id="IPR036097">
    <property type="entry name" value="HisK_dim/P_sf"/>
</dbReference>
<reference evidence="12 13" key="1">
    <citation type="submission" date="2021-01" db="EMBL/GenBank/DDBJ databases">
        <title>Carboxyliciviraga sp.nov., isolated from coastal sediments.</title>
        <authorList>
            <person name="Lu D."/>
            <person name="Zhang T."/>
        </authorList>
    </citation>
    <scope>NUCLEOTIDE SEQUENCE [LARGE SCALE GENOMIC DNA]</scope>
    <source>
        <strain evidence="12 13">N1Y132</strain>
    </source>
</reference>
<dbReference type="InterPro" id="IPR011123">
    <property type="entry name" value="Y_Y_Y"/>
</dbReference>
<sequence length="1317" mass="150371">MHNNKLFIPTVILLLLFTSFPDLIGQEKLKFKQLSVEEGIKNSRVVDLTQDGDGFMWFATHDGVDKFNGTDFKHYSLSYPADHTIKDDIVNCLELSPVYHILCGTKNGNLFGYNKKRDKFEKLLPNAKHEKIYNINSILSVNRKEIWIGATSGFFHYNITTQELTPITGISSRVNSISSISDKSLLIGTLSGLYQINTTTKAIENIHIRSQLLSQLNQQDIMVTYKSDKHLLLGTRNSEAYKFKIDSDSIRFITKETLVDSDNRRPIYDIKLSPDKQSYTIAIDGYGLVFTDLDLKQTNTYFADNTEGSLTTNGLYQVHYSSDNILWLATYGGGIIMSDPNKKKFKVAKKVPFNSNSIRNNIVNAVLEYKNSIWFGTKDGISIYYPSTDKWKHLPPLSRSVKRPFQVMSMCLGEDGSIWVATYGRGLIKINPQTFQREQIYKASKGWKRTQTNHLYQVIKDAEGRIWSGGIWGGVTIIDESRQRVDKIDITNVRSLHEENELIYIGTLFGLFIIDKQTLKITRPTNNTLLSSRIISMCKHPSKELLYVGTDVHGLHIWDLETDSLAPVKSSNSLPTNFVRSIIFDNQEQLWVSSTGGLSLYNDSNMRYDTYNIRDGLPNTEFSENAAIKHSSGQLIFGGSRGVSWFYPKDITKSKQVVKPILTSFEMFGQTVQISNDGPLNEHINLQEKIHLAHNQNSLSFRFGSICYTNPQNVSYKWKLEGFEDNWNGPSNTREAIYSKLPPGNFIFKVMVSNDDGVWQDEVKTLTLKIDKPFWKTPLAYVLYGIILIILILLNMHYYHTIVQDRHYAEKQQFFISIAHDLRTPLSLIKLPIEKMLEKMNSNELEGYNIKLVKRNVDRLTNMVNQLLDFQKADLKKMQLQVELTQFEHFIRERIDTFSPLSTEKNISIDMSFKDDGCELWLDRIKVEKIMFNLLSNAFKYTDVDGSIKIRTKTDNKYAIIEVEDTGEGIPSNQQKKIFQRYYRASNAINSREVGSGVGLMLTKQLVELHGGLIDFVSVEKVGSIFTIKLPLGDAHFSEEHIRQEETEKSELIPIVATQAPTVLEETEGPKLLIVEDHPELLESLQAELAGQYQVYTAADGAEGLSVAMKELPDIVISDVMMPKMNGHQLCTRLKNEISTCHIPIILLTALDSPEYKREGLEYGADAYLEKPFDIQLVKTQIKNLLKNRQLLKGKFLEPSTQVEDVSPTNTDQVFLNDIKDLIINNIDSEKLTVEFIASELGMSRPVLYRKIKSLTDLSPQQFLMTVKLKEAIRIMKEEGHNISETAYRVGFTDPKYFSQTFKKYFKVTPSQYLKDN</sequence>
<dbReference type="Gene3D" id="3.40.50.2300">
    <property type="match status" value="1"/>
</dbReference>
<dbReference type="SMART" id="SM00448">
    <property type="entry name" value="REC"/>
    <property type="match status" value="1"/>
</dbReference>
<keyword evidence="13" id="KW-1185">Reference proteome</keyword>
<dbReference type="InterPro" id="IPR013783">
    <property type="entry name" value="Ig-like_fold"/>
</dbReference>
<organism evidence="12 13">
    <name type="scientific">Carboxylicivirga marina</name>
    <dbReference type="NCBI Taxonomy" id="2800988"/>
    <lineage>
        <taxon>Bacteria</taxon>
        <taxon>Pseudomonadati</taxon>
        <taxon>Bacteroidota</taxon>
        <taxon>Bacteroidia</taxon>
        <taxon>Marinilabiliales</taxon>
        <taxon>Marinilabiliaceae</taxon>
        <taxon>Carboxylicivirga</taxon>
    </lineage>
</organism>
<feature type="domain" description="Histidine kinase" evidence="10">
    <location>
        <begin position="817"/>
        <end position="1034"/>
    </location>
</feature>
<dbReference type="PROSITE" id="PS01124">
    <property type="entry name" value="HTH_ARAC_FAMILY_2"/>
    <property type="match status" value="1"/>
</dbReference>
<dbReference type="InterPro" id="IPR011006">
    <property type="entry name" value="CheY-like_superfamily"/>
</dbReference>
<proteinExistence type="predicted"/>
<name>A0ABS1HKN4_9BACT</name>
<keyword evidence="8" id="KW-1133">Transmembrane helix</keyword>
<feature type="domain" description="Response regulatory" evidence="11">
    <location>
        <begin position="1071"/>
        <end position="1186"/>
    </location>
</feature>
<dbReference type="SUPFAM" id="SSF55874">
    <property type="entry name" value="ATPase domain of HSP90 chaperone/DNA topoisomerase II/histidine kinase"/>
    <property type="match status" value="1"/>
</dbReference>
<dbReference type="PROSITE" id="PS50109">
    <property type="entry name" value="HIS_KIN"/>
    <property type="match status" value="1"/>
</dbReference>
<dbReference type="InterPro" id="IPR018062">
    <property type="entry name" value="HTH_AraC-typ_CS"/>
</dbReference>
<dbReference type="InterPro" id="IPR003594">
    <property type="entry name" value="HATPase_dom"/>
</dbReference>
<keyword evidence="3 7" id="KW-0597">Phosphoprotein</keyword>
<dbReference type="SUPFAM" id="SSF50998">
    <property type="entry name" value="Quinoprotein alcohol dehydrogenase-like"/>
    <property type="match status" value="2"/>
</dbReference>
<feature type="transmembrane region" description="Helical" evidence="8">
    <location>
        <begin position="779"/>
        <end position="799"/>
    </location>
</feature>
<dbReference type="SUPFAM" id="SSF47384">
    <property type="entry name" value="Homodimeric domain of signal transducing histidine kinase"/>
    <property type="match status" value="1"/>
</dbReference>
<evidence type="ECO:0000256" key="7">
    <source>
        <dbReference type="PROSITE-ProRule" id="PRU00169"/>
    </source>
</evidence>
<accession>A0ABS1HKN4</accession>
<dbReference type="SMART" id="SM00387">
    <property type="entry name" value="HATPase_c"/>
    <property type="match status" value="1"/>
</dbReference>
<dbReference type="Pfam" id="PF12833">
    <property type="entry name" value="HTH_18"/>
    <property type="match status" value="1"/>
</dbReference>
<dbReference type="InterPro" id="IPR009057">
    <property type="entry name" value="Homeodomain-like_sf"/>
</dbReference>
<dbReference type="EC" id="2.7.13.3" evidence="2"/>
<dbReference type="PROSITE" id="PS00041">
    <property type="entry name" value="HTH_ARAC_FAMILY_1"/>
    <property type="match status" value="1"/>
</dbReference>
<protein>
    <recommendedName>
        <fullName evidence="2">histidine kinase</fullName>
        <ecNumber evidence="2">2.7.13.3</ecNumber>
    </recommendedName>
</protein>